<reference evidence="1 2" key="1">
    <citation type="submission" date="2019-09" db="EMBL/GenBank/DDBJ databases">
        <authorList>
            <person name="Chandra G."/>
            <person name="Truman W A."/>
        </authorList>
    </citation>
    <scope>NUCLEOTIDE SEQUENCE [LARGE SCALE GENOMIC DNA]</scope>
    <source>
        <strain evidence="1">PS704</strain>
    </source>
</reference>
<name>A0A5E6WFQ9_PSEFL</name>
<dbReference type="EMBL" id="CABVHP010000011">
    <property type="protein sequence ID" value="VVO14660.1"/>
    <property type="molecule type" value="Genomic_DNA"/>
</dbReference>
<accession>A0A5E6WFQ9</accession>
<gene>
    <name evidence="1" type="ORF">PS704_03729</name>
</gene>
<evidence type="ECO:0000313" key="1">
    <source>
        <dbReference type="EMBL" id="VVO14660.1"/>
    </source>
</evidence>
<dbReference type="AlphaFoldDB" id="A0A5E6WFQ9"/>
<sequence length="52" mass="5581">MALMRPRRIVGASLLAKIVNDNAASLNPNARSGVSRARSYKVFSQNGVVPIL</sequence>
<organism evidence="1 2">
    <name type="scientific">Pseudomonas fluorescens</name>
    <dbReference type="NCBI Taxonomy" id="294"/>
    <lineage>
        <taxon>Bacteria</taxon>
        <taxon>Pseudomonadati</taxon>
        <taxon>Pseudomonadota</taxon>
        <taxon>Gammaproteobacteria</taxon>
        <taxon>Pseudomonadales</taxon>
        <taxon>Pseudomonadaceae</taxon>
        <taxon>Pseudomonas</taxon>
    </lineage>
</organism>
<proteinExistence type="predicted"/>
<protein>
    <submittedName>
        <fullName evidence="1">Uncharacterized protein</fullName>
    </submittedName>
</protein>
<evidence type="ECO:0000313" key="2">
    <source>
        <dbReference type="Proteomes" id="UP000326557"/>
    </source>
</evidence>
<dbReference type="Proteomes" id="UP000326557">
    <property type="component" value="Unassembled WGS sequence"/>
</dbReference>